<feature type="region of interest" description="Disordered" evidence="1">
    <location>
        <begin position="1"/>
        <end position="127"/>
    </location>
</feature>
<comment type="caution">
    <text evidence="2">The sequence shown here is derived from an EMBL/GenBank/DDBJ whole genome shotgun (WGS) entry which is preliminary data.</text>
</comment>
<sequence>MTDEIAPLNENRNHLNYDERTNTSKKETGANAKTEKGFPVEETQPNDHDQEGENESTMVFDEHGNEVNHSEEAGEEMYDVDFNDYAEDEEPEESGNNEESDGSEDDDDDDADDEFDDSELILPDIGISRENTLASRLNGESGIFDNPRQPSMAYQRPSLQSLSQEILGGEEAKNDAEFISSSSAEFVNGAPSHSAESTRTSTMTSDLTIDNHDEFVSKAKDEESIISYETDDAFSFMANDDKEYEIGYQPHGEDSGYSTEQNKFQRAEDDDLTDTESVRTENGGGKEEDYQPPIIPPVPHAPAVRDSVVIATRLESDVNAMRSAFVKENGDNDYDNDESSDGENDKGGNGGKKGQTKGLLTTEVDGKDAPSKDFDTNKSLDSDCDKNIDTATDRTSTSTSTLSNSTPLNENRNHLNYDERTNTSKKETGANAKTEKGFPVEETQPNDHDQEGENESTMVFDEHGNEVNHSEEAGEEMYDVDFNDYAEDEEPEESGNNEESDGSEDDDDDDADDEFDDSELILPDIGISRENTLASRLNGESGIFDNPRQPSMAYQRPSLQSLSQEILDGEEAKNDAEFTSSSSAEFVNGAPSHSAESTRTSTMNSDLTIDNHDEFVSKAKDEESIISYETDDAFSFMANDDKEYEIGYQPRGEDSGYSTEQNKFQRAEDDDLTDTESVRTENGGGKEEDYQPPIIPPVPHAPAVRDSVVIATRLESDVNAMRSAFVKENGDNDYDNDESSDGESDKGGNGGKKGQTKGLLTREVEGKDAPSKDFDTNKSLDSDCDKNIDTATDRTSTSTSTLSNSSDLRNKKSIQVNVTTFSSIPNTDLMSILSKISTSDEKISKLKEIRKELTNIETGLTDWISYNMGDSVKISKEDERLGPHVKEAIKLLDDGTLSGSSRNFAISDTVETVAYGLKVSKLKEAVKDVKVSKIGQRGKTLLRKFKKAPS</sequence>
<feature type="compositionally biased region" description="Acidic residues" evidence="1">
    <location>
        <begin position="473"/>
        <end position="519"/>
    </location>
</feature>
<accession>A0A099NWF4</accession>
<feature type="region of interest" description="Disordered" evidence="1">
    <location>
        <begin position="325"/>
        <end position="528"/>
    </location>
</feature>
<feature type="compositionally biased region" description="Basic and acidic residues" evidence="1">
    <location>
        <begin position="11"/>
        <end position="51"/>
    </location>
</feature>
<dbReference type="VEuPathDB" id="FungiDB:C5L36_0A00760"/>
<feature type="region of interest" description="Disordered" evidence="1">
    <location>
        <begin position="538"/>
        <end position="557"/>
    </location>
</feature>
<evidence type="ECO:0000256" key="1">
    <source>
        <dbReference type="SAM" id="MobiDB-lite"/>
    </source>
</evidence>
<feature type="compositionally biased region" description="Acidic residues" evidence="1">
    <location>
        <begin position="331"/>
        <end position="342"/>
    </location>
</feature>
<gene>
    <name evidence="2" type="ORF">JL09_g4554</name>
</gene>
<feature type="compositionally biased region" description="Basic and acidic residues" evidence="1">
    <location>
        <begin position="460"/>
        <end position="472"/>
    </location>
</feature>
<feature type="compositionally biased region" description="Polar residues" evidence="1">
    <location>
        <begin position="594"/>
        <end position="606"/>
    </location>
</feature>
<feature type="compositionally biased region" description="Low complexity" evidence="1">
    <location>
        <begin position="793"/>
        <end position="806"/>
    </location>
</feature>
<dbReference type="AlphaFoldDB" id="A0A099NWF4"/>
<proteinExistence type="predicted"/>
<feature type="region of interest" description="Disordered" evidence="1">
    <location>
        <begin position="570"/>
        <end position="606"/>
    </location>
</feature>
<feature type="compositionally biased region" description="Basic and acidic residues" evidence="1">
    <location>
        <begin position="676"/>
        <end position="689"/>
    </location>
</feature>
<feature type="region of interest" description="Disordered" evidence="1">
    <location>
        <begin position="725"/>
        <end position="806"/>
    </location>
</feature>
<feature type="region of interest" description="Disordered" evidence="1">
    <location>
        <begin position="184"/>
        <end position="206"/>
    </location>
</feature>
<feature type="compositionally biased region" description="Low complexity" evidence="1">
    <location>
        <begin position="393"/>
        <end position="406"/>
    </location>
</feature>
<reference evidence="3" key="1">
    <citation type="journal article" date="2014" name="Microb. Cell Fact.">
        <title>Exploiting Issatchenkia orientalis SD108 for succinic acid production.</title>
        <authorList>
            <person name="Xiao H."/>
            <person name="Shao Z."/>
            <person name="Jiang Y."/>
            <person name="Dole S."/>
            <person name="Zhao H."/>
        </authorList>
    </citation>
    <scope>NUCLEOTIDE SEQUENCE [LARGE SCALE GENOMIC DNA]</scope>
    <source>
        <strain evidence="3">SD108</strain>
    </source>
</reference>
<feature type="compositionally biased region" description="Basic and acidic residues" evidence="1">
    <location>
        <begin position="760"/>
        <end position="792"/>
    </location>
</feature>
<feature type="compositionally biased region" description="Acidic residues" evidence="1">
    <location>
        <begin position="73"/>
        <end position="119"/>
    </location>
</feature>
<dbReference type="Proteomes" id="UP000029867">
    <property type="component" value="Unassembled WGS sequence"/>
</dbReference>
<feature type="region of interest" description="Disordered" evidence="1">
    <location>
        <begin position="244"/>
        <end position="303"/>
    </location>
</feature>
<feature type="compositionally biased region" description="Basic and acidic residues" evidence="1">
    <location>
        <begin position="364"/>
        <end position="392"/>
    </location>
</feature>
<evidence type="ECO:0000313" key="2">
    <source>
        <dbReference type="EMBL" id="KGK36299.1"/>
    </source>
</evidence>
<evidence type="ECO:0008006" key="4">
    <source>
        <dbReference type="Google" id="ProtNLM"/>
    </source>
</evidence>
<organism evidence="2 3">
    <name type="scientific">Pichia kudriavzevii</name>
    <name type="common">Yeast</name>
    <name type="synonym">Issatchenkia orientalis</name>
    <dbReference type="NCBI Taxonomy" id="4909"/>
    <lineage>
        <taxon>Eukaryota</taxon>
        <taxon>Fungi</taxon>
        <taxon>Dikarya</taxon>
        <taxon>Ascomycota</taxon>
        <taxon>Saccharomycotina</taxon>
        <taxon>Pichiomycetes</taxon>
        <taxon>Pichiales</taxon>
        <taxon>Pichiaceae</taxon>
        <taxon>Pichia</taxon>
    </lineage>
</organism>
<protein>
    <recommendedName>
        <fullName evidence="4">Protein FYV8</fullName>
    </recommendedName>
</protein>
<feature type="compositionally biased region" description="Basic and acidic residues" evidence="1">
    <location>
        <begin position="60"/>
        <end position="72"/>
    </location>
</feature>
<feature type="compositionally biased region" description="Polar residues" evidence="1">
    <location>
        <begin position="194"/>
        <end position="206"/>
    </location>
</feature>
<feature type="compositionally biased region" description="Basic and acidic residues" evidence="1">
    <location>
        <begin position="276"/>
        <end position="289"/>
    </location>
</feature>
<evidence type="ECO:0000313" key="3">
    <source>
        <dbReference type="Proteomes" id="UP000029867"/>
    </source>
</evidence>
<dbReference type="HOGENOM" id="CLU_309952_0_0_1"/>
<name>A0A099NWF4_PICKU</name>
<dbReference type="EMBL" id="JQFK01000086">
    <property type="protein sequence ID" value="KGK36299.1"/>
    <property type="molecule type" value="Genomic_DNA"/>
</dbReference>
<feature type="region of interest" description="Disordered" evidence="1">
    <location>
        <begin position="644"/>
        <end position="703"/>
    </location>
</feature>
<feature type="compositionally biased region" description="Acidic residues" evidence="1">
    <location>
        <begin position="731"/>
        <end position="742"/>
    </location>
</feature>
<feature type="compositionally biased region" description="Basic and acidic residues" evidence="1">
    <location>
        <begin position="411"/>
        <end position="451"/>
    </location>
</feature>